<organism evidence="13 14">
    <name type="scientific">Schaalia meyeri</name>
    <dbReference type="NCBI Taxonomy" id="52773"/>
    <lineage>
        <taxon>Bacteria</taxon>
        <taxon>Bacillati</taxon>
        <taxon>Actinomycetota</taxon>
        <taxon>Actinomycetes</taxon>
        <taxon>Actinomycetales</taxon>
        <taxon>Actinomycetaceae</taxon>
        <taxon>Schaalia</taxon>
    </lineage>
</organism>
<dbReference type="GO" id="GO:0004169">
    <property type="term" value="F:dolichyl-phosphate-mannose-protein mannosyltransferase activity"/>
    <property type="evidence" value="ECO:0007669"/>
    <property type="project" value="UniProtKB-UniRule"/>
</dbReference>
<keyword evidence="8 10" id="KW-0472">Membrane</keyword>
<keyword evidence="4 10" id="KW-0328">Glycosyltransferase</keyword>
<dbReference type="InterPro" id="IPR032421">
    <property type="entry name" value="PMT_4TMC"/>
</dbReference>
<feature type="transmembrane region" description="Helical" evidence="10">
    <location>
        <begin position="543"/>
        <end position="564"/>
    </location>
</feature>
<feature type="domain" description="Protein O-mannosyl-transferase C-terminal four TM" evidence="12">
    <location>
        <begin position="384"/>
        <end position="583"/>
    </location>
</feature>
<evidence type="ECO:0000313" key="14">
    <source>
        <dbReference type="Proteomes" id="UP000595220"/>
    </source>
</evidence>
<comment type="pathway">
    <text evidence="2 10">Protein modification; protein glycosylation.</text>
</comment>
<feature type="transmembrane region" description="Helical" evidence="10">
    <location>
        <begin position="165"/>
        <end position="182"/>
    </location>
</feature>
<dbReference type="GO" id="GO:0005886">
    <property type="term" value="C:plasma membrane"/>
    <property type="evidence" value="ECO:0007669"/>
    <property type="project" value="UniProtKB-SubCell"/>
</dbReference>
<keyword evidence="5 10" id="KW-0808">Transferase</keyword>
<feature type="transmembrane region" description="Helical" evidence="10">
    <location>
        <begin position="341"/>
        <end position="363"/>
    </location>
</feature>
<dbReference type="InterPro" id="IPR027005">
    <property type="entry name" value="PMT-like"/>
</dbReference>
<dbReference type="GO" id="GO:0012505">
    <property type="term" value="C:endomembrane system"/>
    <property type="evidence" value="ECO:0007669"/>
    <property type="project" value="UniProtKB-SubCell"/>
</dbReference>
<keyword evidence="10" id="KW-1003">Cell membrane</keyword>
<accession>A0AAQ0BW09</accession>
<dbReference type="EMBL" id="CP066065">
    <property type="protein sequence ID" value="QQC43974.1"/>
    <property type="molecule type" value="Genomic_DNA"/>
</dbReference>
<gene>
    <name evidence="13" type="ORF">I6H42_00590</name>
</gene>
<evidence type="ECO:0000256" key="2">
    <source>
        <dbReference type="ARBA" id="ARBA00004922"/>
    </source>
</evidence>
<dbReference type="AlphaFoldDB" id="A0AAQ0BW09"/>
<evidence type="ECO:0000256" key="3">
    <source>
        <dbReference type="ARBA" id="ARBA00007222"/>
    </source>
</evidence>
<dbReference type="PANTHER" id="PTHR10050:SF46">
    <property type="entry name" value="PROTEIN O-MANNOSYL-TRANSFERASE 2"/>
    <property type="match status" value="1"/>
</dbReference>
<dbReference type="Proteomes" id="UP000595220">
    <property type="component" value="Chromosome"/>
</dbReference>
<evidence type="ECO:0000256" key="5">
    <source>
        <dbReference type="ARBA" id="ARBA00022679"/>
    </source>
</evidence>
<evidence type="ECO:0000259" key="11">
    <source>
        <dbReference type="Pfam" id="PF02366"/>
    </source>
</evidence>
<evidence type="ECO:0000256" key="6">
    <source>
        <dbReference type="ARBA" id="ARBA00022692"/>
    </source>
</evidence>
<comment type="similarity">
    <text evidence="3 10">Belongs to the glycosyltransferase 39 family.</text>
</comment>
<feature type="transmembrane region" description="Helical" evidence="10">
    <location>
        <begin position="476"/>
        <end position="493"/>
    </location>
</feature>
<feature type="transmembrane region" description="Helical" evidence="10">
    <location>
        <begin position="217"/>
        <end position="234"/>
    </location>
</feature>
<evidence type="ECO:0000256" key="7">
    <source>
        <dbReference type="ARBA" id="ARBA00022989"/>
    </source>
</evidence>
<evidence type="ECO:0000256" key="10">
    <source>
        <dbReference type="RuleBase" id="RU367007"/>
    </source>
</evidence>
<evidence type="ECO:0000256" key="4">
    <source>
        <dbReference type="ARBA" id="ARBA00022676"/>
    </source>
</evidence>
<name>A0AAQ0BW09_9ACTO</name>
<dbReference type="PANTHER" id="PTHR10050">
    <property type="entry name" value="DOLICHYL-PHOSPHATE-MANNOSE--PROTEIN MANNOSYLTRANSFERASE"/>
    <property type="match status" value="1"/>
</dbReference>
<sequence>MLPEAFCPLHSLMMDTANAHQSPAGEAPQADPGPETVDACHEQTFADPTASAARTSSARSWTDSLGTPAAGWVATAIATLVAAAIRLPGLDNVRTLIFDETYYVKDAWSLLTLGYEGTWPKEYDASFVAGDVSGLSMVGGYPVHPPTGKWLVALGIKLFGQANPVGWRIAAAICGVITVFLLCRLAQNLFRSPALTLLAGLFLATDGMAIVMSRTSILDGFLAMFVLGAFLCVVKDQQMVQPMLERKLSEWDGLGSPRVGLTALRASLTLHDRRPFAIGPNAGNRPWLLAAGFLAGLACSVKWSGIYALAALGIFVAIREVTVRWRAGHPAPVRGALLADIWWAFILMVPTAVLTYIASWFGWFAHPAAHGHGRSGIHGFGGALADLWLYHKEMWTFHNGLETPHKYQSNPFTWLFQYRATSFHWANGDAITGCASGKCASDVVALGNPLLWWIGIGALLLLLWATCYYRSWRTGVIVLGYIALYVPWLGYAHRTIFTFYTVAFAPFVALTVAWMVALLAGWVTADGAPAAAPLPRHTRITGWVLAALLTVAVLGCAAYFMPLWRGDVVDYDFWRAHMWLPSWI</sequence>
<evidence type="ECO:0000256" key="8">
    <source>
        <dbReference type="ARBA" id="ARBA00023136"/>
    </source>
</evidence>
<feature type="transmembrane region" description="Helical" evidence="10">
    <location>
        <begin position="499"/>
        <end position="523"/>
    </location>
</feature>
<keyword evidence="7 10" id="KW-1133">Transmembrane helix</keyword>
<dbReference type="Pfam" id="PF16192">
    <property type="entry name" value="PMT_4TMC"/>
    <property type="match status" value="1"/>
</dbReference>
<proteinExistence type="inferred from homology"/>
<evidence type="ECO:0000256" key="1">
    <source>
        <dbReference type="ARBA" id="ARBA00004127"/>
    </source>
</evidence>
<evidence type="ECO:0000313" key="13">
    <source>
        <dbReference type="EMBL" id="QQC43974.1"/>
    </source>
</evidence>
<feature type="transmembrane region" description="Helical" evidence="10">
    <location>
        <begin position="450"/>
        <end position="469"/>
    </location>
</feature>
<keyword evidence="6 10" id="KW-0812">Transmembrane</keyword>
<dbReference type="EC" id="2.4.1.-" evidence="10"/>
<feature type="domain" description="ArnT-like N-terminal" evidence="11">
    <location>
        <begin position="77"/>
        <end position="237"/>
    </location>
</feature>
<comment type="subcellular location">
    <subcellularLocation>
        <location evidence="10">Cell membrane</location>
    </subcellularLocation>
    <subcellularLocation>
        <location evidence="1">Endomembrane system</location>
        <topology evidence="1">Multi-pass membrane protein</topology>
    </subcellularLocation>
</comment>
<dbReference type="InterPro" id="IPR003342">
    <property type="entry name" value="ArnT-like_N"/>
</dbReference>
<protein>
    <recommendedName>
        <fullName evidence="9 10">Polyprenol-phosphate-mannose--protein mannosyltransferase</fullName>
        <ecNumber evidence="10">2.4.1.-</ecNumber>
    </recommendedName>
</protein>
<feature type="transmembrane region" description="Helical" evidence="10">
    <location>
        <begin position="194"/>
        <end position="211"/>
    </location>
</feature>
<evidence type="ECO:0000259" key="12">
    <source>
        <dbReference type="Pfam" id="PF16192"/>
    </source>
</evidence>
<evidence type="ECO:0000256" key="9">
    <source>
        <dbReference type="ARBA" id="ARBA00093617"/>
    </source>
</evidence>
<keyword evidence="14" id="KW-1185">Reference proteome</keyword>
<dbReference type="Pfam" id="PF02366">
    <property type="entry name" value="PMT"/>
    <property type="match status" value="1"/>
</dbReference>
<reference evidence="13 14" key="1">
    <citation type="submission" date="2020-12" db="EMBL/GenBank/DDBJ databases">
        <title>FDA dAtabase for Regulatory Grade micrObial Sequences (FDA-ARGOS): Supporting development and validation of Infectious Disease Dx tests.</title>
        <authorList>
            <person name="Sproer C."/>
            <person name="Gronow S."/>
            <person name="Severitt S."/>
            <person name="Schroder I."/>
            <person name="Tallon L."/>
            <person name="Sadzewicz L."/>
            <person name="Zhao X."/>
            <person name="Boylan J."/>
            <person name="Ott S."/>
            <person name="Bowen H."/>
            <person name="Vavikolanu K."/>
            <person name="Mehta A."/>
            <person name="Aluvathingal J."/>
            <person name="Nadendla S."/>
            <person name="Lowell S."/>
            <person name="Myers T."/>
            <person name="Yan Y."/>
            <person name="Sichtig H."/>
        </authorList>
    </citation>
    <scope>NUCLEOTIDE SEQUENCE [LARGE SCALE GENOMIC DNA]</scope>
    <source>
        <strain evidence="13 14">FDAARGOS_985</strain>
    </source>
</reference>
<comment type="function">
    <text evidence="10">Protein O-mannosyltransferase that catalyzes the transfer of a single mannose residue from a polyprenol phospho-mannosyl lipidic donor to the hydroxyl group of selected serine and threonine residues in acceptor proteins.</text>
</comment>